<evidence type="ECO:0000256" key="8">
    <source>
        <dbReference type="ARBA" id="ARBA00022741"/>
    </source>
</evidence>
<comment type="catalytic activity">
    <reaction evidence="1">
        <text>ATP + protein L-histidine = ADP + protein N-phospho-L-histidine.</text>
        <dbReference type="EC" id="2.7.13.3"/>
    </reaction>
</comment>
<evidence type="ECO:0000256" key="6">
    <source>
        <dbReference type="ARBA" id="ARBA00022679"/>
    </source>
</evidence>
<keyword evidence="8" id="KW-0547">Nucleotide-binding</keyword>
<keyword evidence="9 17" id="KW-0418">Kinase</keyword>
<protein>
    <recommendedName>
        <fullName evidence="3">histidine kinase</fullName>
        <ecNumber evidence="3">2.7.13.3</ecNumber>
    </recommendedName>
</protein>
<dbReference type="PANTHER" id="PTHR45528:SF1">
    <property type="entry name" value="SENSOR HISTIDINE KINASE CPXA"/>
    <property type="match status" value="1"/>
</dbReference>
<dbReference type="InterPro" id="IPR005467">
    <property type="entry name" value="His_kinase_dom"/>
</dbReference>
<dbReference type="Pfam" id="PF02518">
    <property type="entry name" value="HATPase_c"/>
    <property type="match status" value="1"/>
</dbReference>
<gene>
    <name evidence="17" type="ORF">AB4Y30_08940</name>
</gene>
<dbReference type="Gene3D" id="1.10.287.130">
    <property type="match status" value="1"/>
</dbReference>
<evidence type="ECO:0000256" key="4">
    <source>
        <dbReference type="ARBA" id="ARBA00022475"/>
    </source>
</evidence>
<evidence type="ECO:0000256" key="3">
    <source>
        <dbReference type="ARBA" id="ARBA00012438"/>
    </source>
</evidence>
<keyword evidence="4" id="KW-1003">Cell membrane</keyword>
<dbReference type="InterPro" id="IPR003661">
    <property type="entry name" value="HisK_dim/P_dom"/>
</dbReference>
<dbReference type="CDD" id="cd00082">
    <property type="entry name" value="HisKA"/>
    <property type="match status" value="1"/>
</dbReference>
<organism evidence="17">
    <name type="scientific">Ornithinibacillus sp. 4-3</name>
    <dbReference type="NCBI Taxonomy" id="3231488"/>
    <lineage>
        <taxon>Bacteria</taxon>
        <taxon>Bacillati</taxon>
        <taxon>Bacillota</taxon>
        <taxon>Bacilli</taxon>
        <taxon>Bacillales</taxon>
        <taxon>Bacillaceae</taxon>
        <taxon>Ornithinibacillus</taxon>
    </lineage>
</organism>
<evidence type="ECO:0000256" key="9">
    <source>
        <dbReference type="ARBA" id="ARBA00022777"/>
    </source>
</evidence>
<dbReference type="Pfam" id="PF00512">
    <property type="entry name" value="HisKA"/>
    <property type="match status" value="1"/>
</dbReference>
<keyword evidence="5" id="KW-0597">Phosphoprotein</keyword>
<dbReference type="SMART" id="SM00388">
    <property type="entry name" value="HisKA"/>
    <property type="match status" value="1"/>
</dbReference>
<dbReference type="GO" id="GO:0005524">
    <property type="term" value="F:ATP binding"/>
    <property type="evidence" value="ECO:0007669"/>
    <property type="project" value="UniProtKB-KW"/>
</dbReference>
<keyword evidence="10" id="KW-0067">ATP-binding</keyword>
<feature type="domain" description="HAMP" evidence="16">
    <location>
        <begin position="71"/>
        <end position="126"/>
    </location>
</feature>
<dbReference type="SUPFAM" id="SSF47384">
    <property type="entry name" value="Homodimeric domain of signal transducing histidine kinase"/>
    <property type="match status" value="1"/>
</dbReference>
<dbReference type="InterPro" id="IPR050398">
    <property type="entry name" value="HssS/ArlS-like"/>
</dbReference>
<reference evidence="17" key="1">
    <citation type="submission" date="2024-07" db="EMBL/GenBank/DDBJ databases">
        <title>Halotolerant mesophilic bacterium Ornithinibacillus sp. 4-3, sp. nov., isolated from soil.</title>
        <authorList>
            <person name="Sidarenka A.V."/>
            <person name="Guliayeva D.E."/>
            <person name="Leanovich S.I."/>
            <person name="Hileuskaya K.S."/>
            <person name="Akhremchuk A.E."/>
            <person name="Sikolenko M.A."/>
            <person name="Valentovich L.N."/>
        </authorList>
    </citation>
    <scope>NUCLEOTIDE SEQUENCE</scope>
    <source>
        <strain evidence="17">4-3</strain>
    </source>
</reference>
<proteinExistence type="predicted"/>
<dbReference type="GO" id="GO:0000155">
    <property type="term" value="F:phosphorelay sensor kinase activity"/>
    <property type="evidence" value="ECO:0007669"/>
    <property type="project" value="InterPro"/>
</dbReference>
<dbReference type="InterPro" id="IPR003660">
    <property type="entry name" value="HAMP_dom"/>
</dbReference>
<evidence type="ECO:0000256" key="10">
    <source>
        <dbReference type="ARBA" id="ARBA00022840"/>
    </source>
</evidence>
<sequence>MKHQNSLFRNFMTGHFIFIILPMFFIFLFLGFVGISVINENHVEVNRFYMILLLFAFIIVAFVIMSWIFFLKLRKRLIRLQESMAISADNETFPKPVPIQTDRMDEIDQLGNSFNWMISQLEDSKIREYEEELLRRNLIANLSHDLRTPLTILRGHVSRLHKESLSIEGKESIVEIDHTITRVDDLMDDLLAYTLLTSGKYPFQPSSTDIIRLVRASVAAWYPVFEEKKIQFDVDLPTEETFYWEVDSKWVTRVLDNLFQNILRHAATGKYASIVVDDKKEQIIILDKGPGMDQSSDKSGVGIGLSISNYMLEKMKLKAQFLTNENGTKVVISRA</sequence>
<keyword evidence="7 14" id="KW-0812">Transmembrane</keyword>
<evidence type="ECO:0000256" key="2">
    <source>
        <dbReference type="ARBA" id="ARBA00004651"/>
    </source>
</evidence>
<evidence type="ECO:0000256" key="7">
    <source>
        <dbReference type="ARBA" id="ARBA00022692"/>
    </source>
</evidence>
<evidence type="ECO:0000256" key="11">
    <source>
        <dbReference type="ARBA" id="ARBA00022989"/>
    </source>
</evidence>
<name>A0AB39HPW2_9BACI</name>
<keyword evidence="11 14" id="KW-1133">Transmembrane helix</keyword>
<feature type="transmembrane region" description="Helical" evidence="14">
    <location>
        <begin position="12"/>
        <end position="36"/>
    </location>
</feature>
<dbReference type="PROSITE" id="PS50885">
    <property type="entry name" value="HAMP"/>
    <property type="match status" value="1"/>
</dbReference>
<evidence type="ECO:0000313" key="17">
    <source>
        <dbReference type="EMBL" id="XDK34456.1"/>
    </source>
</evidence>
<dbReference type="PANTHER" id="PTHR45528">
    <property type="entry name" value="SENSOR HISTIDINE KINASE CPXA"/>
    <property type="match status" value="1"/>
</dbReference>
<comment type="subcellular location">
    <subcellularLocation>
        <location evidence="2">Cell membrane</location>
        <topology evidence="2">Multi-pass membrane protein</topology>
    </subcellularLocation>
</comment>
<dbReference type="InterPro" id="IPR036097">
    <property type="entry name" value="HisK_dim/P_sf"/>
</dbReference>
<dbReference type="SUPFAM" id="SSF55874">
    <property type="entry name" value="ATPase domain of HSP90 chaperone/DNA topoisomerase II/histidine kinase"/>
    <property type="match status" value="1"/>
</dbReference>
<keyword evidence="12" id="KW-0902">Two-component regulatory system</keyword>
<dbReference type="CDD" id="cd06225">
    <property type="entry name" value="HAMP"/>
    <property type="match status" value="1"/>
</dbReference>
<evidence type="ECO:0000256" key="14">
    <source>
        <dbReference type="SAM" id="Phobius"/>
    </source>
</evidence>
<keyword evidence="6" id="KW-0808">Transferase</keyword>
<evidence type="ECO:0000256" key="12">
    <source>
        <dbReference type="ARBA" id="ARBA00023012"/>
    </source>
</evidence>
<evidence type="ECO:0000256" key="1">
    <source>
        <dbReference type="ARBA" id="ARBA00000085"/>
    </source>
</evidence>
<dbReference type="PROSITE" id="PS50109">
    <property type="entry name" value="HIS_KIN"/>
    <property type="match status" value="1"/>
</dbReference>
<evidence type="ECO:0000259" key="16">
    <source>
        <dbReference type="PROSITE" id="PS50885"/>
    </source>
</evidence>
<dbReference type="EC" id="2.7.13.3" evidence="3"/>
<feature type="transmembrane region" description="Helical" evidence="14">
    <location>
        <begin position="48"/>
        <end position="71"/>
    </location>
</feature>
<evidence type="ECO:0000256" key="5">
    <source>
        <dbReference type="ARBA" id="ARBA00022553"/>
    </source>
</evidence>
<evidence type="ECO:0000256" key="13">
    <source>
        <dbReference type="ARBA" id="ARBA00023136"/>
    </source>
</evidence>
<keyword evidence="13 14" id="KW-0472">Membrane</keyword>
<accession>A0AB39HPW2</accession>
<dbReference type="Gene3D" id="6.10.340.10">
    <property type="match status" value="1"/>
</dbReference>
<evidence type="ECO:0000259" key="15">
    <source>
        <dbReference type="PROSITE" id="PS50109"/>
    </source>
</evidence>
<dbReference type="AlphaFoldDB" id="A0AB39HPW2"/>
<dbReference type="InterPro" id="IPR036890">
    <property type="entry name" value="HATPase_C_sf"/>
</dbReference>
<dbReference type="RefSeq" id="WP_368655127.1">
    <property type="nucleotide sequence ID" value="NZ_CP162599.1"/>
</dbReference>
<dbReference type="Gene3D" id="3.30.565.10">
    <property type="entry name" value="Histidine kinase-like ATPase, C-terminal domain"/>
    <property type="match status" value="1"/>
</dbReference>
<dbReference type="InterPro" id="IPR003594">
    <property type="entry name" value="HATPase_dom"/>
</dbReference>
<dbReference type="EMBL" id="CP162599">
    <property type="protein sequence ID" value="XDK34456.1"/>
    <property type="molecule type" value="Genomic_DNA"/>
</dbReference>
<dbReference type="GO" id="GO:0005886">
    <property type="term" value="C:plasma membrane"/>
    <property type="evidence" value="ECO:0007669"/>
    <property type="project" value="UniProtKB-SubCell"/>
</dbReference>
<feature type="domain" description="Histidine kinase" evidence="15">
    <location>
        <begin position="141"/>
        <end position="335"/>
    </location>
</feature>